<proteinExistence type="predicted"/>
<dbReference type="EMBL" id="GL377302">
    <property type="protein sequence ID" value="EFJ03156.1"/>
    <property type="molecule type" value="Genomic_DNA"/>
</dbReference>
<dbReference type="InParanoid" id="D8PRJ0"/>
<dbReference type="HOGENOM" id="CLU_1695207_0_0_1"/>
<organism evidence="3">
    <name type="scientific">Schizophyllum commune (strain H4-8 / FGSC 9210)</name>
    <name type="common">Split gill fungus</name>
    <dbReference type="NCBI Taxonomy" id="578458"/>
    <lineage>
        <taxon>Eukaryota</taxon>
        <taxon>Fungi</taxon>
        <taxon>Dikarya</taxon>
        <taxon>Basidiomycota</taxon>
        <taxon>Agaricomycotina</taxon>
        <taxon>Agaricomycetes</taxon>
        <taxon>Agaricomycetidae</taxon>
        <taxon>Agaricales</taxon>
        <taxon>Schizophyllaceae</taxon>
        <taxon>Schizophyllum</taxon>
    </lineage>
</organism>
<reference evidence="2 3" key="1">
    <citation type="journal article" date="2010" name="Nat. Biotechnol.">
        <title>Genome sequence of the model mushroom Schizophyllum commune.</title>
        <authorList>
            <person name="Ohm R.A."/>
            <person name="de Jong J.F."/>
            <person name="Lugones L.G."/>
            <person name="Aerts A."/>
            <person name="Kothe E."/>
            <person name="Stajich J.E."/>
            <person name="de Vries R.P."/>
            <person name="Record E."/>
            <person name="Levasseur A."/>
            <person name="Baker S.E."/>
            <person name="Bartholomew K.A."/>
            <person name="Coutinho P.M."/>
            <person name="Erdmann S."/>
            <person name="Fowler T.J."/>
            <person name="Gathman A.C."/>
            <person name="Lombard V."/>
            <person name="Henrissat B."/>
            <person name="Knabe N."/>
            <person name="Kuees U."/>
            <person name="Lilly W.W."/>
            <person name="Lindquist E."/>
            <person name="Lucas S."/>
            <person name="Magnuson J.K."/>
            <person name="Piumi F."/>
            <person name="Raudaskoski M."/>
            <person name="Salamov A."/>
            <person name="Schmutz J."/>
            <person name="Schwarze F.W.M.R."/>
            <person name="vanKuyk P.A."/>
            <person name="Horton J.S."/>
            <person name="Grigoriev I.V."/>
            <person name="Woesten H.A.B."/>
        </authorList>
    </citation>
    <scope>NUCLEOTIDE SEQUENCE [LARGE SCALE GENOMIC DNA]</scope>
    <source>
        <strain evidence="3">H4-8 / FGSC 9210</strain>
    </source>
</reference>
<dbReference type="eggNOG" id="ENOG502S87J">
    <property type="taxonomic scope" value="Eukaryota"/>
</dbReference>
<feature type="compositionally biased region" description="Low complexity" evidence="1">
    <location>
        <begin position="53"/>
        <end position="78"/>
    </location>
</feature>
<gene>
    <name evidence="2" type="ORF">SCHCODRAFT_49206</name>
</gene>
<feature type="compositionally biased region" description="Basic and acidic residues" evidence="1">
    <location>
        <begin position="99"/>
        <end position="108"/>
    </location>
</feature>
<feature type="compositionally biased region" description="Basic and acidic residues" evidence="1">
    <location>
        <begin position="147"/>
        <end position="158"/>
    </location>
</feature>
<dbReference type="VEuPathDB" id="FungiDB:SCHCODRAFT_02622816"/>
<dbReference type="Proteomes" id="UP000007431">
    <property type="component" value="Unassembled WGS sequence"/>
</dbReference>
<dbReference type="PANTHER" id="PTHR16537:SF1">
    <property type="entry name" value="PROTEIN ZNRD2"/>
    <property type="match status" value="1"/>
</dbReference>
<evidence type="ECO:0000256" key="1">
    <source>
        <dbReference type="SAM" id="MobiDB-lite"/>
    </source>
</evidence>
<evidence type="ECO:0000313" key="2">
    <source>
        <dbReference type="EMBL" id="EFJ03156.1"/>
    </source>
</evidence>
<dbReference type="InterPro" id="IPR051888">
    <property type="entry name" value="UPF0148_domain"/>
</dbReference>
<feature type="region of interest" description="Disordered" evidence="1">
    <location>
        <begin position="53"/>
        <end position="115"/>
    </location>
</feature>
<protein>
    <submittedName>
        <fullName evidence="2">Uncharacterized protein</fullName>
    </submittedName>
</protein>
<sequence>MGEYMLKGWVMTDKTCSTVNCPVPLMRSPNGQTPVVHFCTRCHGGPEGVRIGAPSAAASTTSASTSIASASHISRASTPPTELSNESSFEDFVLPPETEESRRRREQSDTASTEIGKRLLKGWAMLADECPSTNCWGVPLVRPPKAGGEKDPRMVSSQ</sequence>
<feature type="region of interest" description="Disordered" evidence="1">
    <location>
        <begin position="138"/>
        <end position="158"/>
    </location>
</feature>
<keyword evidence="3" id="KW-1185">Reference proteome</keyword>
<dbReference type="OMA" id="ADECPNE"/>
<dbReference type="InterPro" id="IPR009563">
    <property type="entry name" value="SSSCA1"/>
</dbReference>
<dbReference type="PANTHER" id="PTHR16537">
    <property type="entry name" value="SJOEGREN SYNDROME/SCLERODERMA AUTOANTIGEN 1"/>
    <property type="match status" value="1"/>
</dbReference>
<evidence type="ECO:0000313" key="3">
    <source>
        <dbReference type="Proteomes" id="UP000007431"/>
    </source>
</evidence>
<dbReference type="STRING" id="578458.D8PRJ0"/>
<dbReference type="Pfam" id="PF06677">
    <property type="entry name" value="Auto_anti-p27"/>
    <property type="match status" value="2"/>
</dbReference>
<accession>D8PRJ0</accession>
<name>D8PRJ0_SCHCM</name>
<dbReference type="AlphaFoldDB" id="D8PRJ0"/>